<dbReference type="InterPro" id="IPR003661">
    <property type="entry name" value="HisK_dim/P_dom"/>
</dbReference>
<feature type="transmembrane region" description="Helical" evidence="14">
    <location>
        <begin position="21"/>
        <end position="40"/>
    </location>
</feature>
<keyword evidence="6" id="KW-0808">Transferase</keyword>
<dbReference type="InterPro" id="IPR004358">
    <property type="entry name" value="Sig_transdc_His_kin-like_C"/>
</dbReference>
<keyword evidence="11 14" id="KW-1133">Transmembrane helix</keyword>
<dbReference type="InterPro" id="IPR013767">
    <property type="entry name" value="PAS_fold"/>
</dbReference>
<dbReference type="PRINTS" id="PR00344">
    <property type="entry name" value="BCTRLSENSOR"/>
</dbReference>
<dbReference type="AlphaFoldDB" id="A0A5K8ABU1"/>
<dbReference type="Gene3D" id="1.10.287.130">
    <property type="match status" value="1"/>
</dbReference>
<dbReference type="Gene3D" id="3.30.450.20">
    <property type="entry name" value="PAS domain"/>
    <property type="match status" value="3"/>
</dbReference>
<evidence type="ECO:0000256" key="6">
    <source>
        <dbReference type="ARBA" id="ARBA00022679"/>
    </source>
</evidence>
<dbReference type="PANTHER" id="PTHR43065">
    <property type="entry name" value="SENSOR HISTIDINE KINASE"/>
    <property type="match status" value="1"/>
</dbReference>
<dbReference type="SUPFAM" id="SSF55785">
    <property type="entry name" value="PYP-like sensor domain (PAS domain)"/>
    <property type="match status" value="1"/>
</dbReference>
<dbReference type="CDD" id="cd00082">
    <property type="entry name" value="HisKA"/>
    <property type="match status" value="1"/>
</dbReference>
<dbReference type="Pfam" id="PF08269">
    <property type="entry name" value="dCache_2"/>
    <property type="match status" value="1"/>
</dbReference>
<evidence type="ECO:0000256" key="11">
    <source>
        <dbReference type="ARBA" id="ARBA00022989"/>
    </source>
</evidence>
<evidence type="ECO:0000313" key="18">
    <source>
        <dbReference type="EMBL" id="BBO90183.1"/>
    </source>
</evidence>
<dbReference type="GO" id="GO:0006355">
    <property type="term" value="P:regulation of DNA-templated transcription"/>
    <property type="evidence" value="ECO:0007669"/>
    <property type="project" value="InterPro"/>
</dbReference>
<dbReference type="InterPro" id="IPR035965">
    <property type="entry name" value="PAS-like_dom_sf"/>
</dbReference>
<dbReference type="PROSITE" id="PS50885">
    <property type="entry name" value="HAMP"/>
    <property type="match status" value="1"/>
</dbReference>
<evidence type="ECO:0000259" key="16">
    <source>
        <dbReference type="PROSITE" id="PS50112"/>
    </source>
</evidence>
<dbReference type="Pfam" id="PF00672">
    <property type="entry name" value="HAMP"/>
    <property type="match status" value="1"/>
</dbReference>
<dbReference type="EC" id="2.7.13.3" evidence="3"/>
<dbReference type="Proteomes" id="UP000422108">
    <property type="component" value="Chromosome"/>
</dbReference>
<dbReference type="GO" id="GO:0000155">
    <property type="term" value="F:phosphorelay sensor kinase activity"/>
    <property type="evidence" value="ECO:0007669"/>
    <property type="project" value="InterPro"/>
</dbReference>
<dbReference type="SMART" id="SM01049">
    <property type="entry name" value="Cache_2"/>
    <property type="match status" value="2"/>
</dbReference>
<dbReference type="InterPro" id="IPR036890">
    <property type="entry name" value="HATPase_C_sf"/>
</dbReference>
<organism evidence="18 19">
    <name type="scientific">Desulfosarcina ovata subsp. ovata</name>
    <dbReference type="NCBI Taxonomy" id="2752305"/>
    <lineage>
        <taxon>Bacteria</taxon>
        <taxon>Pseudomonadati</taxon>
        <taxon>Thermodesulfobacteriota</taxon>
        <taxon>Desulfobacteria</taxon>
        <taxon>Desulfobacterales</taxon>
        <taxon>Desulfosarcinaceae</taxon>
        <taxon>Desulfosarcina</taxon>
    </lineage>
</organism>
<dbReference type="InterPro" id="IPR003594">
    <property type="entry name" value="HATPase_dom"/>
</dbReference>
<dbReference type="GO" id="GO:0005886">
    <property type="term" value="C:plasma membrane"/>
    <property type="evidence" value="ECO:0007669"/>
    <property type="project" value="UniProtKB-SubCell"/>
</dbReference>
<dbReference type="SUPFAM" id="SSF158472">
    <property type="entry name" value="HAMP domain-like"/>
    <property type="match status" value="1"/>
</dbReference>
<evidence type="ECO:0000256" key="5">
    <source>
        <dbReference type="ARBA" id="ARBA00022553"/>
    </source>
</evidence>
<comment type="catalytic activity">
    <reaction evidence="1">
        <text>ATP + protein L-histidine = ADP + protein N-phospho-L-histidine.</text>
        <dbReference type="EC" id="2.7.13.3"/>
    </reaction>
</comment>
<keyword evidence="7 14" id="KW-0812">Transmembrane</keyword>
<keyword evidence="19" id="KW-1185">Reference proteome</keyword>
<dbReference type="PROSITE" id="PS50112">
    <property type="entry name" value="PAS"/>
    <property type="match status" value="1"/>
</dbReference>
<dbReference type="Pfam" id="PF02518">
    <property type="entry name" value="HATPase_c"/>
    <property type="match status" value="1"/>
</dbReference>
<keyword evidence="13 14" id="KW-0472">Membrane</keyword>
<name>A0A5K8ABU1_9BACT</name>
<evidence type="ECO:0000256" key="4">
    <source>
        <dbReference type="ARBA" id="ARBA00022475"/>
    </source>
</evidence>
<protein>
    <recommendedName>
        <fullName evidence="3">histidine kinase</fullName>
        <ecNumber evidence="3">2.7.13.3</ecNumber>
    </recommendedName>
</protein>
<keyword evidence="12" id="KW-0902">Two-component regulatory system</keyword>
<keyword evidence="4" id="KW-1003">Cell membrane</keyword>
<reference evidence="18 19" key="1">
    <citation type="submission" date="2019-11" db="EMBL/GenBank/DDBJ databases">
        <title>Comparative genomics of hydrocarbon-degrading Desulfosarcina strains.</title>
        <authorList>
            <person name="Watanabe M."/>
            <person name="Kojima H."/>
            <person name="Fukui M."/>
        </authorList>
    </citation>
    <scope>NUCLEOTIDE SEQUENCE [LARGE SCALE GENOMIC DNA]</scope>
    <source>
        <strain evidence="19">oXyS1</strain>
    </source>
</reference>
<feature type="domain" description="Histidine kinase" evidence="15">
    <location>
        <begin position="539"/>
        <end position="785"/>
    </location>
</feature>
<evidence type="ECO:0000256" key="1">
    <source>
        <dbReference type="ARBA" id="ARBA00000085"/>
    </source>
</evidence>
<dbReference type="EMBL" id="AP021879">
    <property type="protein sequence ID" value="BBO90183.1"/>
    <property type="molecule type" value="Genomic_DNA"/>
</dbReference>
<dbReference type="SUPFAM" id="SSF47384">
    <property type="entry name" value="Homodimeric domain of signal transducing histidine kinase"/>
    <property type="match status" value="1"/>
</dbReference>
<dbReference type="CDD" id="cd00130">
    <property type="entry name" value="PAS"/>
    <property type="match status" value="1"/>
</dbReference>
<dbReference type="PANTHER" id="PTHR43065:SF42">
    <property type="entry name" value="TWO-COMPONENT SENSOR PPRA"/>
    <property type="match status" value="1"/>
</dbReference>
<evidence type="ECO:0000256" key="9">
    <source>
        <dbReference type="ARBA" id="ARBA00022777"/>
    </source>
</evidence>
<dbReference type="Pfam" id="PF00989">
    <property type="entry name" value="PAS"/>
    <property type="match status" value="1"/>
</dbReference>
<dbReference type="SMART" id="SM00304">
    <property type="entry name" value="HAMP"/>
    <property type="match status" value="1"/>
</dbReference>
<keyword evidence="10" id="KW-0067">ATP-binding</keyword>
<dbReference type="SMART" id="SM00091">
    <property type="entry name" value="PAS"/>
    <property type="match status" value="1"/>
</dbReference>
<evidence type="ECO:0000313" key="19">
    <source>
        <dbReference type="Proteomes" id="UP000422108"/>
    </source>
</evidence>
<dbReference type="Gene3D" id="6.10.340.10">
    <property type="match status" value="1"/>
</dbReference>
<comment type="subcellular location">
    <subcellularLocation>
        <location evidence="2">Cell membrane</location>
        <topology evidence="2">Multi-pass membrane protein</topology>
    </subcellularLocation>
</comment>
<dbReference type="InterPro" id="IPR004010">
    <property type="entry name" value="Double_Cache_2"/>
</dbReference>
<dbReference type="GO" id="GO:0005524">
    <property type="term" value="F:ATP binding"/>
    <property type="evidence" value="ECO:0007669"/>
    <property type="project" value="UniProtKB-KW"/>
</dbReference>
<proteinExistence type="predicted"/>
<evidence type="ECO:0000256" key="8">
    <source>
        <dbReference type="ARBA" id="ARBA00022741"/>
    </source>
</evidence>
<evidence type="ECO:0000256" key="7">
    <source>
        <dbReference type="ARBA" id="ARBA00022692"/>
    </source>
</evidence>
<feature type="domain" description="PAS" evidence="16">
    <location>
        <begin position="405"/>
        <end position="461"/>
    </location>
</feature>
<evidence type="ECO:0000256" key="10">
    <source>
        <dbReference type="ARBA" id="ARBA00022840"/>
    </source>
</evidence>
<dbReference type="InterPro" id="IPR036097">
    <property type="entry name" value="HisK_dim/P_sf"/>
</dbReference>
<dbReference type="InterPro" id="IPR000014">
    <property type="entry name" value="PAS"/>
</dbReference>
<dbReference type="SMART" id="SM00388">
    <property type="entry name" value="HisKA"/>
    <property type="match status" value="1"/>
</dbReference>
<accession>A0A5K8ABU1</accession>
<feature type="domain" description="HAMP" evidence="17">
    <location>
        <begin position="334"/>
        <end position="386"/>
    </location>
</feature>
<dbReference type="CDD" id="cd06225">
    <property type="entry name" value="HAMP"/>
    <property type="match status" value="1"/>
</dbReference>
<evidence type="ECO:0000259" key="15">
    <source>
        <dbReference type="PROSITE" id="PS50109"/>
    </source>
</evidence>
<dbReference type="NCBIfam" id="TIGR00229">
    <property type="entry name" value="sensory_box"/>
    <property type="match status" value="1"/>
</dbReference>
<evidence type="ECO:0000256" key="14">
    <source>
        <dbReference type="SAM" id="Phobius"/>
    </source>
</evidence>
<evidence type="ECO:0000256" key="12">
    <source>
        <dbReference type="ARBA" id="ARBA00023012"/>
    </source>
</evidence>
<evidence type="ECO:0000256" key="2">
    <source>
        <dbReference type="ARBA" id="ARBA00004651"/>
    </source>
</evidence>
<evidence type="ECO:0000256" key="3">
    <source>
        <dbReference type="ARBA" id="ARBA00012438"/>
    </source>
</evidence>
<evidence type="ECO:0000256" key="13">
    <source>
        <dbReference type="ARBA" id="ARBA00023136"/>
    </source>
</evidence>
<dbReference type="Gene3D" id="3.30.565.10">
    <property type="entry name" value="Histidine kinase-like ATPase, C-terminal domain"/>
    <property type="match status" value="1"/>
</dbReference>
<dbReference type="PROSITE" id="PS50109">
    <property type="entry name" value="HIS_KIN"/>
    <property type="match status" value="1"/>
</dbReference>
<dbReference type="SUPFAM" id="SSF55874">
    <property type="entry name" value="ATPase domain of HSP90 chaperone/DNA topoisomerase II/histidine kinase"/>
    <property type="match status" value="1"/>
</dbReference>
<gene>
    <name evidence="18" type="ORF">DSCOOX_33630</name>
</gene>
<sequence length="802" mass="90498">MLNLSRRFADLRIRYKLLISYSAVFLLSLTLGSVIMFFFVKASIQANIESELKNITQTILNMVRTSASVSIKNHLRAVAEKNSEIARHFYNRALSGEISMAEAQRQTREVMLSQTIGKTGYIYCIDSQGVIRIHPENALLNVDLSDYSFITEQMARKVGYLEYNWKNPGETSPRPKALYMTYFEPWDWIISVTSYRNEFRELVNVDDFRDSILSIVFGQTGYSYVLDPNGNLIVHPFLEGNYFDATDVTGLRFIQEICKRKSGKIIYSWAAPGESEAREKLVIFNYIPEYEWIVASSSFLEEFYAPLRTISHLLLAMVVISFILVLPITSRISSSITNPLQELMNRFASGAKGDISVRLKPRSRDEVGTLATYFNTFMEQLEAYSESLKTALAESREAEQEMARMRHYLKHFVDAMPSVLVGVDRNGRVTQWNRSAARMTGINDTQALGRPVTGLLPLLAPYAEMMDAAINEGRARQVEKALCNFREQPFFADIMVYPIKAGTEKGAVIRVDDVTQRVHMETMMVQTEKMMSVGGLAAGMAHEINNPLGGMLQSLQNVIRRLSPGLAANEADATACGTRLETIRCYLEKREIFRFLENVRISGERASRIVENMLSFSRRSESHKTPVALADLLDKAVELAAHDYDLKKKFDFRHIRIERRYEPDLPPVPCVATEIEQVIFNLLRNAAQAMGEDGGHREAPCITLQLQREEAFAKIEIADNGPGMDEARRKRIFEPFFTTKEVGVGTGLGLSVAYFIVTNNHNGSMTAESAPGKGASFIVRLPLADPIEETAGATVEERRRDR</sequence>
<evidence type="ECO:0000259" key="17">
    <source>
        <dbReference type="PROSITE" id="PS50885"/>
    </source>
</evidence>
<keyword evidence="8" id="KW-0547">Nucleotide-binding</keyword>
<keyword evidence="5" id="KW-0597">Phosphoprotein</keyword>
<dbReference type="InterPro" id="IPR003660">
    <property type="entry name" value="HAMP_dom"/>
</dbReference>
<dbReference type="InterPro" id="IPR005467">
    <property type="entry name" value="His_kinase_dom"/>
</dbReference>
<dbReference type="CDD" id="cd12912">
    <property type="entry name" value="PDC2_MCP_like"/>
    <property type="match status" value="2"/>
</dbReference>
<keyword evidence="9" id="KW-0418">Kinase</keyword>
<dbReference type="InterPro" id="IPR033480">
    <property type="entry name" value="sCache_2"/>
</dbReference>
<dbReference type="SMART" id="SM00387">
    <property type="entry name" value="HATPase_c"/>
    <property type="match status" value="1"/>
</dbReference>